<dbReference type="EMBL" id="MU858358">
    <property type="protein sequence ID" value="KAK4206743.1"/>
    <property type="molecule type" value="Genomic_DNA"/>
</dbReference>
<keyword evidence="2" id="KW-0812">Transmembrane</keyword>
<feature type="compositionally biased region" description="Low complexity" evidence="1">
    <location>
        <begin position="37"/>
        <end position="51"/>
    </location>
</feature>
<dbReference type="AlphaFoldDB" id="A0AAN6XU92"/>
<organism evidence="3 4">
    <name type="scientific">Rhypophila decipiens</name>
    <dbReference type="NCBI Taxonomy" id="261697"/>
    <lineage>
        <taxon>Eukaryota</taxon>
        <taxon>Fungi</taxon>
        <taxon>Dikarya</taxon>
        <taxon>Ascomycota</taxon>
        <taxon>Pezizomycotina</taxon>
        <taxon>Sordariomycetes</taxon>
        <taxon>Sordariomycetidae</taxon>
        <taxon>Sordariales</taxon>
        <taxon>Naviculisporaceae</taxon>
        <taxon>Rhypophila</taxon>
    </lineage>
</organism>
<proteinExistence type="predicted"/>
<gene>
    <name evidence="3" type="ORF">QBC37DRAFT_116412</name>
</gene>
<keyword evidence="2" id="KW-0472">Membrane</keyword>
<evidence type="ECO:0000313" key="4">
    <source>
        <dbReference type="Proteomes" id="UP001301769"/>
    </source>
</evidence>
<feature type="transmembrane region" description="Helical" evidence="2">
    <location>
        <begin position="322"/>
        <end position="344"/>
    </location>
</feature>
<evidence type="ECO:0000313" key="3">
    <source>
        <dbReference type="EMBL" id="KAK4206743.1"/>
    </source>
</evidence>
<feature type="transmembrane region" description="Helical" evidence="2">
    <location>
        <begin position="74"/>
        <end position="96"/>
    </location>
</feature>
<feature type="compositionally biased region" description="Polar residues" evidence="1">
    <location>
        <begin position="26"/>
        <end position="36"/>
    </location>
</feature>
<sequence length="346" mass="39190">MTSETASVDCETIMSNTELTNIAERSCSSSTSTEPNVVSASSISTSATVSAEPPRDTLRSRALRFYDKIQSKTLLFGKFILVLSFVVTAIALWPTFSGAAESKRANLLAEWTARKDYFEFCESHDWDPEGCQEVKGKSLSPPPVLGPRTDTQAPAVTPDTEHFINMLSFRDLIVLGYLEHPLGFLMLPFGFLIIFAISFAAFQQWTLLQLREELYQTPYRFPSQSATVPVRQEMTLYEPERSSPYEVTQAARHRRSRQEPVETRYAPCRFENEDLQYKKLARHKRSQHIRLMERLDSLTNTTATMSRSTLSTMGTTTHISHWSVQVVLATSLANILLYSLHYFVSS</sequence>
<accession>A0AAN6XU92</accession>
<protein>
    <submittedName>
        <fullName evidence="3">Uncharacterized protein</fullName>
    </submittedName>
</protein>
<feature type="transmembrane region" description="Helical" evidence="2">
    <location>
        <begin position="182"/>
        <end position="202"/>
    </location>
</feature>
<name>A0AAN6XU92_9PEZI</name>
<evidence type="ECO:0000256" key="1">
    <source>
        <dbReference type="SAM" id="MobiDB-lite"/>
    </source>
</evidence>
<feature type="region of interest" description="Disordered" evidence="1">
    <location>
        <begin position="24"/>
        <end position="52"/>
    </location>
</feature>
<keyword evidence="2" id="KW-1133">Transmembrane helix</keyword>
<reference evidence="3" key="1">
    <citation type="journal article" date="2023" name="Mol. Phylogenet. Evol.">
        <title>Genome-scale phylogeny and comparative genomics of the fungal order Sordariales.</title>
        <authorList>
            <person name="Hensen N."/>
            <person name="Bonometti L."/>
            <person name="Westerberg I."/>
            <person name="Brannstrom I.O."/>
            <person name="Guillou S."/>
            <person name="Cros-Aarteil S."/>
            <person name="Calhoun S."/>
            <person name="Haridas S."/>
            <person name="Kuo A."/>
            <person name="Mondo S."/>
            <person name="Pangilinan J."/>
            <person name="Riley R."/>
            <person name="LaButti K."/>
            <person name="Andreopoulos B."/>
            <person name="Lipzen A."/>
            <person name="Chen C."/>
            <person name="Yan M."/>
            <person name="Daum C."/>
            <person name="Ng V."/>
            <person name="Clum A."/>
            <person name="Steindorff A."/>
            <person name="Ohm R.A."/>
            <person name="Martin F."/>
            <person name="Silar P."/>
            <person name="Natvig D.O."/>
            <person name="Lalanne C."/>
            <person name="Gautier V."/>
            <person name="Ament-Velasquez S.L."/>
            <person name="Kruys A."/>
            <person name="Hutchinson M.I."/>
            <person name="Powell A.J."/>
            <person name="Barry K."/>
            <person name="Miller A.N."/>
            <person name="Grigoriev I.V."/>
            <person name="Debuchy R."/>
            <person name="Gladieux P."/>
            <person name="Hiltunen Thoren M."/>
            <person name="Johannesson H."/>
        </authorList>
    </citation>
    <scope>NUCLEOTIDE SEQUENCE</scope>
    <source>
        <strain evidence="3">PSN293</strain>
    </source>
</reference>
<reference evidence="3" key="2">
    <citation type="submission" date="2023-05" db="EMBL/GenBank/DDBJ databases">
        <authorList>
            <consortium name="Lawrence Berkeley National Laboratory"/>
            <person name="Steindorff A."/>
            <person name="Hensen N."/>
            <person name="Bonometti L."/>
            <person name="Westerberg I."/>
            <person name="Brannstrom I.O."/>
            <person name="Guillou S."/>
            <person name="Cros-Aarteil S."/>
            <person name="Calhoun S."/>
            <person name="Haridas S."/>
            <person name="Kuo A."/>
            <person name="Mondo S."/>
            <person name="Pangilinan J."/>
            <person name="Riley R."/>
            <person name="Labutti K."/>
            <person name="Andreopoulos B."/>
            <person name="Lipzen A."/>
            <person name="Chen C."/>
            <person name="Yanf M."/>
            <person name="Daum C."/>
            <person name="Ng V."/>
            <person name="Clum A."/>
            <person name="Ohm R."/>
            <person name="Martin F."/>
            <person name="Silar P."/>
            <person name="Natvig D."/>
            <person name="Lalanne C."/>
            <person name="Gautier V."/>
            <person name="Ament-Velasquez S.L."/>
            <person name="Kruys A."/>
            <person name="Hutchinson M.I."/>
            <person name="Powell A.J."/>
            <person name="Barry K."/>
            <person name="Miller A.N."/>
            <person name="Grigoriev I.V."/>
            <person name="Debuchy R."/>
            <person name="Gladieux P."/>
            <person name="Thoren M.H."/>
            <person name="Johannesson H."/>
        </authorList>
    </citation>
    <scope>NUCLEOTIDE SEQUENCE</scope>
    <source>
        <strain evidence="3">PSN293</strain>
    </source>
</reference>
<comment type="caution">
    <text evidence="3">The sequence shown here is derived from an EMBL/GenBank/DDBJ whole genome shotgun (WGS) entry which is preliminary data.</text>
</comment>
<keyword evidence="4" id="KW-1185">Reference proteome</keyword>
<evidence type="ECO:0000256" key="2">
    <source>
        <dbReference type="SAM" id="Phobius"/>
    </source>
</evidence>
<dbReference type="Proteomes" id="UP001301769">
    <property type="component" value="Unassembled WGS sequence"/>
</dbReference>